<evidence type="ECO:0000259" key="19">
    <source>
        <dbReference type="Pfam" id="PF00361"/>
    </source>
</evidence>
<evidence type="ECO:0000256" key="17">
    <source>
        <dbReference type="RuleBase" id="RU003404"/>
    </source>
</evidence>
<evidence type="ECO:0000256" key="4">
    <source>
        <dbReference type="ARBA" id="ARBA00022448"/>
    </source>
</evidence>
<keyword evidence="14 17" id="KW-0472">Membrane</keyword>
<keyword evidence="13 17" id="KW-0496">Mitochondrion</keyword>
<dbReference type="InterPro" id="IPR003945">
    <property type="entry name" value="NU5C-like"/>
</dbReference>
<gene>
    <name evidence="22" type="primary">ND5</name>
</gene>
<feature type="transmembrane region" description="Helical" evidence="17">
    <location>
        <begin position="117"/>
        <end position="134"/>
    </location>
</feature>
<evidence type="ECO:0000256" key="18">
    <source>
        <dbReference type="SAM" id="SignalP"/>
    </source>
</evidence>
<organism evidence="22">
    <name type="scientific">Rangifer tarandus</name>
    <name type="common">Reindeer</name>
    <name type="synonym">Cervus tarandus</name>
    <dbReference type="NCBI Taxonomy" id="9870"/>
    <lineage>
        <taxon>Eukaryota</taxon>
        <taxon>Metazoa</taxon>
        <taxon>Chordata</taxon>
        <taxon>Craniata</taxon>
        <taxon>Vertebrata</taxon>
        <taxon>Euteleostomi</taxon>
        <taxon>Mammalia</taxon>
        <taxon>Eutheria</taxon>
        <taxon>Laurasiatheria</taxon>
        <taxon>Artiodactyla</taxon>
        <taxon>Ruminantia</taxon>
        <taxon>Pecora</taxon>
        <taxon>Cervidae</taxon>
        <taxon>Odocoileinae</taxon>
        <taxon>Rangifer</taxon>
    </lineage>
</organism>
<evidence type="ECO:0000256" key="5">
    <source>
        <dbReference type="ARBA" id="ARBA00022660"/>
    </source>
</evidence>
<feature type="domain" description="NADH-Ubiquinone oxidoreductase (complex I) chain 5 N-terminal" evidence="20">
    <location>
        <begin position="68"/>
        <end position="118"/>
    </location>
</feature>
<dbReference type="GO" id="GO:0008137">
    <property type="term" value="F:NADH dehydrogenase (ubiquinone) activity"/>
    <property type="evidence" value="ECO:0007669"/>
    <property type="project" value="UniProtKB-EC"/>
</dbReference>
<dbReference type="GO" id="GO:0015990">
    <property type="term" value="P:electron transport coupled proton transport"/>
    <property type="evidence" value="ECO:0007669"/>
    <property type="project" value="TreeGrafter"/>
</dbReference>
<dbReference type="InterPro" id="IPR001516">
    <property type="entry name" value="Proton_antipo_N"/>
</dbReference>
<evidence type="ECO:0000256" key="6">
    <source>
        <dbReference type="ARBA" id="ARBA00022692"/>
    </source>
</evidence>
<dbReference type="PANTHER" id="PTHR42829">
    <property type="entry name" value="NADH-UBIQUINONE OXIDOREDUCTASE CHAIN 5"/>
    <property type="match status" value="1"/>
</dbReference>
<evidence type="ECO:0000256" key="3">
    <source>
        <dbReference type="ARBA" id="ARBA00021096"/>
    </source>
</evidence>
<comment type="similarity">
    <text evidence="17">Belongs to the complex I subunit 5 family.</text>
</comment>
<evidence type="ECO:0000256" key="16">
    <source>
        <dbReference type="ARBA" id="ARBA00049551"/>
    </source>
</evidence>
<dbReference type="InterPro" id="IPR001750">
    <property type="entry name" value="ND/Mrp_TM"/>
</dbReference>
<evidence type="ECO:0000256" key="11">
    <source>
        <dbReference type="ARBA" id="ARBA00023027"/>
    </source>
</evidence>
<feature type="transmembrane region" description="Helical" evidence="17">
    <location>
        <begin position="484"/>
        <end position="502"/>
    </location>
</feature>
<evidence type="ECO:0000259" key="20">
    <source>
        <dbReference type="Pfam" id="PF00662"/>
    </source>
</evidence>
<evidence type="ECO:0000256" key="7">
    <source>
        <dbReference type="ARBA" id="ARBA00022792"/>
    </source>
</evidence>
<dbReference type="EMBL" id="KM506758">
    <property type="protein sequence ID" value="AIT55456.1"/>
    <property type="molecule type" value="Genomic_DNA"/>
</dbReference>
<feature type="transmembrane region" description="Helical" evidence="17">
    <location>
        <begin position="140"/>
        <end position="160"/>
    </location>
</feature>
<dbReference type="InterPro" id="IPR018393">
    <property type="entry name" value="NADHpl_OxRdtase_5_subgr"/>
</dbReference>
<feature type="transmembrane region" description="Helical" evidence="17">
    <location>
        <begin position="362"/>
        <end position="386"/>
    </location>
</feature>
<keyword evidence="6 17" id="KW-0812">Transmembrane</keyword>
<keyword evidence="9" id="KW-0249">Electron transport</keyword>
<feature type="domain" description="NADH:quinone oxidoreductase/Mrp antiporter transmembrane" evidence="19">
    <location>
        <begin position="134"/>
        <end position="418"/>
    </location>
</feature>
<feature type="signal peptide" evidence="18">
    <location>
        <begin position="1"/>
        <end position="23"/>
    </location>
</feature>
<reference evidence="22" key="1">
    <citation type="submission" date="2014-09" db="EMBL/GenBank/DDBJ databases">
        <title>Complete mitochondrial genome sequence of Aoluguya rein deer (Rangifer tarandus phylarchus).</title>
        <authorList>
            <person name="Ju Y."/>
            <person name="Liu H."/>
            <person name="Rong M."/>
            <person name="Yang Y."/>
            <person name="Shao Y."/>
            <person name="Wei H."/>
            <person name="Xing X."/>
        </authorList>
    </citation>
    <scope>NUCLEOTIDE SEQUENCE</scope>
</reference>
<feature type="transmembrane region" description="Helical" evidence="17">
    <location>
        <begin position="172"/>
        <end position="191"/>
    </location>
</feature>
<keyword evidence="11 17" id="KW-0520">NAD</keyword>
<keyword evidence="7" id="KW-0999">Mitochondrion inner membrane</keyword>
<dbReference type="PRINTS" id="PR01434">
    <property type="entry name" value="NADHDHGNASE5"/>
</dbReference>
<keyword evidence="4 17" id="KW-0813">Transport</keyword>
<feature type="transmembrane region" description="Helical" evidence="17">
    <location>
        <begin position="453"/>
        <end position="472"/>
    </location>
</feature>
<dbReference type="Pfam" id="PF00361">
    <property type="entry name" value="Proton_antipo_M"/>
    <property type="match status" value="1"/>
</dbReference>
<protein>
    <recommendedName>
        <fullName evidence="3 17">NADH-ubiquinone oxidoreductase chain 5</fullName>
        <ecNumber evidence="2 17">7.1.1.2</ecNumber>
    </recommendedName>
</protein>
<name>A0A097I3M6_RANTA</name>
<dbReference type="GO" id="GO:0003954">
    <property type="term" value="F:NADH dehydrogenase activity"/>
    <property type="evidence" value="ECO:0007669"/>
    <property type="project" value="TreeGrafter"/>
</dbReference>
<dbReference type="Pfam" id="PF06455">
    <property type="entry name" value="NADH5_C"/>
    <property type="match status" value="1"/>
</dbReference>
<dbReference type="PANTHER" id="PTHR42829:SF2">
    <property type="entry name" value="NADH-UBIQUINONE OXIDOREDUCTASE CHAIN 5"/>
    <property type="match status" value="1"/>
</dbReference>
<keyword evidence="5" id="KW-0679">Respiratory chain</keyword>
<comment type="function">
    <text evidence="15 17">Core subunit of the mitochondrial membrane respiratory chain NADH dehydrogenase (Complex I) which catalyzes electron transfer from NADH through the respiratory chain, using ubiquinone as an electron acceptor. Essential for the catalytic activity and assembly of complex I.</text>
</comment>
<evidence type="ECO:0000256" key="1">
    <source>
        <dbReference type="ARBA" id="ARBA00004448"/>
    </source>
</evidence>
<comment type="catalytic activity">
    <reaction evidence="16 17">
        <text>a ubiquinone + NADH + 5 H(+)(in) = a ubiquinol + NAD(+) + 4 H(+)(out)</text>
        <dbReference type="Rhea" id="RHEA:29091"/>
        <dbReference type="Rhea" id="RHEA-COMP:9565"/>
        <dbReference type="Rhea" id="RHEA-COMP:9566"/>
        <dbReference type="ChEBI" id="CHEBI:15378"/>
        <dbReference type="ChEBI" id="CHEBI:16389"/>
        <dbReference type="ChEBI" id="CHEBI:17976"/>
        <dbReference type="ChEBI" id="CHEBI:57540"/>
        <dbReference type="ChEBI" id="CHEBI:57945"/>
        <dbReference type="EC" id="7.1.1.2"/>
    </reaction>
</comment>
<feature type="transmembrane region" description="Helical" evidence="17">
    <location>
        <begin position="245"/>
        <end position="263"/>
    </location>
</feature>
<accession>A0A097I3M6</accession>
<evidence type="ECO:0000256" key="14">
    <source>
        <dbReference type="ARBA" id="ARBA00023136"/>
    </source>
</evidence>
<feature type="transmembrane region" description="Helical" evidence="17">
    <location>
        <begin position="582"/>
        <end position="604"/>
    </location>
</feature>
<geneLocation type="mitochondrion" evidence="22"/>
<evidence type="ECO:0000256" key="15">
    <source>
        <dbReference type="ARBA" id="ARBA00024313"/>
    </source>
</evidence>
<evidence type="ECO:0000259" key="21">
    <source>
        <dbReference type="Pfam" id="PF06455"/>
    </source>
</evidence>
<feature type="domain" description="NADH dehydrogenase subunit 5 C-terminal" evidence="21">
    <location>
        <begin position="422"/>
        <end position="601"/>
    </location>
</feature>
<keyword evidence="18" id="KW-0732">Signal</keyword>
<keyword evidence="8" id="KW-1278">Translocase</keyword>
<sequence>MNLFSSFTLITLILLTIPIMTTSSDNYKTYNYPLHVKTTISCAFITSMIPTMMFIHTGQEMIISNWHWLTIQTVKLSLSFKMDYFSMMFVPVALFVTWSIMEFSMWYMHSDPNINQFFKYLLLFLITMLILVTANNLFQLFIGWEGVGIMSFLLIGWWYGRADANTAALQAILYNRIGDIGFILAMAWFLVNLNAWDFQQIFMLNPNESNMPLMGLALAATGKSAQFGLHPWLPSAMEGPTPVSALLHSSTMVVAGIFLLIRFHPLTENNKFAQSILLCLGAITTLFTAMCALTQNDIKKIVAFSTSSQLGLMMVTIGINQPYLAFLHICTHAFFKAMLFMCSGSIIHSLNDEQDIRKMGGLFKAMPFTTTALIIGSLALTGMPFLTGFYSKDLIIEAANTSYTNAWALLMTLIATSFTAIYSTRIIFFALLGQPRFLTLTPINENNPFLMNSIKRLMIGSLFAGFIISNNIPPMTIPQMTMPHHLKMTALAVMILGFILALEISNMTKNLKFNYPSNIFKFSNMLGYFPTIMHRLTPYMNLTMSQKSASSLLDLIWLENILPKTTSLMQTKMSIMITNQKGLIKLYFLSFLITIIVSTILLNFHE</sequence>
<comment type="subcellular location">
    <subcellularLocation>
        <location evidence="1">Mitochondrion inner membrane</location>
        <topology evidence="1">Multi-pass membrane protein</topology>
    </subcellularLocation>
</comment>
<feature type="chain" id="PRO_5001930789" description="NADH-ubiquinone oxidoreductase chain 5" evidence="18">
    <location>
        <begin position="24"/>
        <end position="606"/>
    </location>
</feature>
<feature type="transmembrane region" description="Helical" evidence="17">
    <location>
        <begin position="406"/>
        <end position="432"/>
    </location>
</feature>
<dbReference type="GO" id="GO:0005743">
    <property type="term" value="C:mitochondrial inner membrane"/>
    <property type="evidence" value="ECO:0007669"/>
    <property type="project" value="UniProtKB-SubCell"/>
</dbReference>
<dbReference type="EC" id="7.1.1.2" evidence="2 17"/>
<proteinExistence type="inferred from homology"/>
<dbReference type="InterPro" id="IPR010934">
    <property type="entry name" value="NADH_DH_su5_C"/>
</dbReference>
<dbReference type="Pfam" id="PF00662">
    <property type="entry name" value="Proton_antipo_N"/>
    <property type="match status" value="1"/>
</dbReference>
<feature type="transmembrane region" description="Helical" evidence="17">
    <location>
        <begin position="275"/>
        <end position="294"/>
    </location>
</feature>
<evidence type="ECO:0000256" key="8">
    <source>
        <dbReference type="ARBA" id="ARBA00022967"/>
    </source>
</evidence>
<dbReference type="GO" id="GO:0042773">
    <property type="term" value="P:ATP synthesis coupled electron transport"/>
    <property type="evidence" value="ECO:0007669"/>
    <property type="project" value="InterPro"/>
</dbReference>
<evidence type="ECO:0000256" key="12">
    <source>
        <dbReference type="ARBA" id="ARBA00023075"/>
    </source>
</evidence>
<evidence type="ECO:0000256" key="2">
    <source>
        <dbReference type="ARBA" id="ARBA00012944"/>
    </source>
</evidence>
<evidence type="ECO:0000313" key="22">
    <source>
        <dbReference type="EMBL" id="AIT55456.1"/>
    </source>
</evidence>
<keyword evidence="12 17" id="KW-0830">Ubiquinone</keyword>
<feature type="transmembrane region" description="Helical" evidence="17">
    <location>
        <begin position="84"/>
        <end position="105"/>
    </location>
</feature>
<dbReference type="AlphaFoldDB" id="A0A097I3M6"/>
<keyword evidence="10 17" id="KW-1133">Transmembrane helix</keyword>
<dbReference type="NCBIfam" id="TIGR01974">
    <property type="entry name" value="NDH_I_L"/>
    <property type="match status" value="1"/>
</dbReference>
<evidence type="ECO:0000256" key="13">
    <source>
        <dbReference type="ARBA" id="ARBA00023128"/>
    </source>
</evidence>
<evidence type="ECO:0000256" key="10">
    <source>
        <dbReference type="ARBA" id="ARBA00022989"/>
    </source>
</evidence>
<evidence type="ECO:0000256" key="9">
    <source>
        <dbReference type="ARBA" id="ARBA00022982"/>
    </source>
</evidence>